<dbReference type="AlphaFoldDB" id="A0A1J5TFV8"/>
<accession>A0A1J5TFV8</accession>
<sequence length="283" mass="29841">MNSHTRPLPARPPLPRSASKPQAGYILPFVLILLVMLIVGSAGFFYRSTQGTQLSGAARDYDQARLLAESSMNLVLGRITNFSAASAVASTTLNVIPCIAPASAPAVNDLNCNGIPDANEAKPSSFAPALPLPVGYEFFLTSAAGVGITETSPGTLQRVANGEARNSGVPLASQSVSTGINALHMNDLFISASLHPLLFTQSRNGLSFSSNTWNKEPAAEKAAVWLEISRDPDPAHASWYSLYLCSAAQVSNAKAYIQRFIGAYTDQLGAQVIAPLSEASNHP</sequence>
<name>A0A1J5TFV8_9ZZZZ</name>
<keyword evidence="1" id="KW-0472">Membrane</keyword>
<keyword evidence="1" id="KW-0812">Transmembrane</keyword>
<keyword evidence="1" id="KW-1133">Transmembrane helix</keyword>
<dbReference type="EMBL" id="MLJW01000001">
    <property type="protein sequence ID" value="OIR19807.1"/>
    <property type="molecule type" value="Genomic_DNA"/>
</dbReference>
<gene>
    <name evidence="2" type="ORF">GALL_06910</name>
</gene>
<reference evidence="2" key="1">
    <citation type="submission" date="2016-10" db="EMBL/GenBank/DDBJ databases">
        <title>Sequence of Gallionella enrichment culture.</title>
        <authorList>
            <person name="Poehlein A."/>
            <person name="Muehling M."/>
            <person name="Daniel R."/>
        </authorList>
    </citation>
    <scope>NUCLEOTIDE SEQUENCE</scope>
</reference>
<feature type="transmembrane region" description="Helical" evidence="1">
    <location>
        <begin position="25"/>
        <end position="46"/>
    </location>
</feature>
<comment type="caution">
    <text evidence="2">The sequence shown here is derived from an EMBL/GenBank/DDBJ whole genome shotgun (WGS) entry which is preliminary data.</text>
</comment>
<proteinExistence type="predicted"/>
<protein>
    <submittedName>
        <fullName evidence="2">Uncharacterized protein</fullName>
    </submittedName>
</protein>
<evidence type="ECO:0000313" key="2">
    <source>
        <dbReference type="EMBL" id="OIR19807.1"/>
    </source>
</evidence>
<organism evidence="2">
    <name type="scientific">mine drainage metagenome</name>
    <dbReference type="NCBI Taxonomy" id="410659"/>
    <lineage>
        <taxon>unclassified sequences</taxon>
        <taxon>metagenomes</taxon>
        <taxon>ecological metagenomes</taxon>
    </lineage>
</organism>
<evidence type="ECO:0000256" key="1">
    <source>
        <dbReference type="SAM" id="Phobius"/>
    </source>
</evidence>